<dbReference type="Proteomes" id="UP001580407">
    <property type="component" value="Unassembled WGS sequence"/>
</dbReference>
<comment type="caution">
    <text evidence="1">The sequence shown here is derived from an EMBL/GenBank/DDBJ whole genome shotgun (WGS) entry which is preliminary data.</text>
</comment>
<dbReference type="Pfam" id="PF07485">
    <property type="entry name" value="DUF1529"/>
    <property type="match status" value="1"/>
</dbReference>
<name>A0ABV5BDS0_9BACL</name>
<dbReference type="RefSeq" id="WP_375527573.1">
    <property type="nucleotide sequence ID" value="NZ_JBHILM010000031.1"/>
</dbReference>
<evidence type="ECO:0000313" key="1">
    <source>
        <dbReference type="EMBL" id="MFB5683852.1"/>
    </source>
</evidence>
<protein>
    <submittedName>
        <fullName evidence="1">DUF1259 domain-containing protein</fullName>
    </submittedName>
</protein>
<keyword evidence="2" id="KW-1185">Reference proteome</keyword>
<reference evidence="1 2" key="1">
    <citation type="submission" date="2024-09" db="EMBL/GenBank/DDBJ databases">
        <authorList>
            <person name="Ruan L."/>
        </authorList>
    </citation>
    <scope>NUCLEOTIDE SEQUENCE [LARGE SCALE GENOMIC DNA]</scope>
    <source>
        <strain evidence="1 2">D33</strain>
    </source>
</reference>
<proteinExistence type="predicted"/>
<evidence type="ECO:0000313" key="2">
    <source>
        <dbReference type="Proteomes" id="UP001580407"/>
    </source>
</evidence>
<gene>
    <name evidence="1" type="ORF">ACE3NQ_23335</name>
</gene>
<organism evidence="1 2">
    <name type="scientific">Paenibacillus terreus</name>
    <dbReference type="NCBI Taxonomy" id="1387834"/>
    <lineage>
        <taxon>Bacteria</taxon>
        <taxon>Bacillati</taxon>
        <taxon>Bacillota</taxon>
        <taxon>Bacilli</taxon>
        <taxon>Bacillales</taxon>
        <taxon>Paenibacillaceae</taxon>
        <taxon>Paenibacillus</taxon>
    </lineage>
</organism>
<sequence>MLKISKSLCDRLAAILGGTGMSDGKSCSIMVERKLGAKILGRNYETEHEIVIQSLKNGKTLNTGEITLLQSEVQRFVNAARRRKLKITAIHNHWLFEKPRLIYLHLETVENPIVFARKLRSALDVLKK</sequence>
<dbReference type="EMBL" id="JBHILM010000031">
    <property type="protein sequence ID" value="MFB5683852.1"/>
    <property type="molecule type" value="Genomic_DNA"/>
</dbReference>
<dbReference type="InterPro" id="IPR011094">
    <property type="entry name" value="Uncharacterised_LppY/LpqO"/>
</dbReference>
<accession>A0ABV5BDS0</accession>